<dbReference type="EMBL" id="AP014960">
    <property type="protein sequence ID" value="BAS87920.1"/>
    <property type="molecule type" value="Genomic_DNA"/>
</dbReference>
<dbReference type="Gramene" id="Os04t0173300-03">
    <property type="protein sequence ID" value="Os04t0173300-03"/>
    <property type="gene ID" value="Os04g0173300"/>
</dbReference>
<dbReference type="ExpressionAtlas" id="A0A0P0W6X0">
    <property type="expression patterns" value="baseline and differential"/>
</dbReference>
<reference evidence="3" key="1">
    <citation type="journal article" date="2005" name="Nature">
        <title>The map-based sequence of the rice genome.</title>
        <authorList>
            <consortium name="International rice genome sequencing project (IRGSP)"/>
            <person name="Matsumoto T."/>
            <person name="Wu J."/>
            <person name="Kanamori H."/>
            <person name="Katayose Y."/>
            <person name="Fujisawa M."/>
            <person name="Namiki N."/>
            <person name="Mizuno H."/>
            <person name="Yamamoto K."/>
            <person name="Antonio B.A."/>
            <person name="Baba T."/>
            <person name="Sakata K."/>
            <person name="Nagamura Y."/>
            <person name="Aoki H."/>
            <person name="Arikawa K."/>
            <person name="Arita K."/>
            <person name="Bito T."/>
            <person name="Chiden Y."/>
            <person name="Fujitsuka N."/>
            <person name="Fukunaka R."/>
            <person name="Hamada M."/>
            <person name="Harada C."/>
            <person name="Hayashi A."/>
            <person name="Hijishita S."/>
            <person name="Honda M."/>
            <person name="Hosokawa S."/>
            <person name="Ichikawa Y."/>
            <person name="Idonuma A."/>
            <person name="Iijima M."/>
            <person name="Ikeda M."/>
            <person name="Ikeno M."/>
            <person name="Ito K."/>
            <person name="Ito S."/>
            <person name="Ito T."/>
            <person name="Ito Y."/>
            <person name="Ito Y."/>
            <person name="Iwabuchi A."/>
            <person name="Kamiya K."/>
            <person name="Karasawa W."/>
            <person name="Kurita K."/>
            <person name="Katagiri S."/>
            <person name="Kikuta A."/>
            <person name="Kobayashi H."/>
            <person name="Kobayashi N."/>
            <person name="Machita K."/>
            <person name="Maehara T."/>
            <person name="Masukawa M."/>
            <person name="Mizubayashi T."/>
            <person name="Mukai Y."/>
            <person name="Nagasaki H."/>
            <person name="Nagata Y."/>
            <person name="Naito S."/>
            <person name="Nakashima M."/>
            <person name="Nakama Y."/>
            <person name="Nakamichi Y."/>
            <person name="Nakamura M."/>
            <person name="Meguro A."/>
            <person name="Negishi M."/>
            <person name="Ohta I."/>
            <person name="Ohta T."/>
            <person name="Okamoto M."/>
            <person name="Ono N."/>
            <person name="Saji S."/>
            <person name="Sakaguchi M."/>
            <person name="Sakai K."/>
            <person name="Shibata M."/>
            <person name="Shimokawa T."/>
            <person name="Song J."/>
            <person name="Takazaki Y."/>
            <person name="Terasawa K."/>
            <person name="Tsugane M."/>
            <person name="Tsuji K."/>
            <person name="Ueda S."/>
            <person name="Waki K."/>
            <person name="Yamagata H."/>
            <person name="Yamamoto M."/>
            <person name="Yamamoto S."/>
            <person name="Yamane H."/>
            <person name="Yoshiki S."/>
            <person name="Yoshihara R."/>
            <person name="Yukawa K."/>
            <person name="Zhong H."/>
            <person name="Yano M."/>
            <person name="Yuan Q."/>
            <person name="Ouyang S."/>
            <person name="Liu J."/>
            <person name="Jones K.M."/>
            <person name="Gansberger K."/>
            <person name="Moffat K."/>
            <person name="Hill J."/>
            <person name="Bera J."/>
            <person name="Fadrosh D."/>
            <person name="Jin S."/>
            <person name="Johri S."/>
            <person name="Kim M."/>
            <person name="Overton L."/>
            <person name="Reardon M."/>
            <person name="Tsitrin T."/>
            <person name="Vuong H."/>
            <person name="Weaver B."/>
            <person name="Ciecko A."/>
            <person name="Tallon L."/>
            <person name="Jackson J."/>
            <person name="Pai G."/>
            <person name="Aken S.V."/>
            <person name="Utterback T."/>
            <person name="Reidmuller S."/>
            <person name="Feldblyum T."/>
            <person name="Hsiao J."/>
            <person name="Zismann V."/>
            <person name="Iobst S."/>
            <person name="de Vazeille A.R."/>
            <person name="Buell C.R."/>
            <person name="Ying K."/>
            <person name="Li Y."/>
            <person name="Lu T."/>
            <person name="Huang Y."/>
            <person name="Zhao Q."/>
            <person name="Feng Q."/>
            <person name="Zhang L."/>
            <person name="Zhu J."/>
            <person name="Weng Q."/>
            <person name="Mu J."/>
            <person name="Lu Y."/>
            <person name="Fan D."/>
            <person name="Liu Y."/>
            <person name="Guan J."/>
            <person name="Zhang Y."/>
            <person name="Yu S."/>
            <person name="Liu X."/>
            <person name="Zhang Y."/>
            <person name="Hong G."/>
            <person name="Han B."/>
            <person name="Choisne N."/>
            <person name="Demange N."/>
            <person name="Orjeda G."/>
            <person name="Samain S."/>
            <person name="Cattolico L."/>
            <person name="Pelletier E."/>
            <person name="Couloux A."/>
            <person name="Segurens B."/>
            <person name="Wincker P."/>
            <person name="D'Hont A."/>
            <person name="Scarpelli C."/>
            <person name="Weissenbach J."/>
            <person name="Salanoubat M."/>
            <person name="Quetier F."/>
            <person name="Yu Y."/>
            <person name="Kim H.R."/>
            <person name="Rambo T."/>
            <person name="Currie J."/>
            <person name="Collura K."/>
            <person name="Luo M."/>
            <person name="Yang T."/>
            <person name="Ammiraju J.S.S."/>
            <person name="Engler F."/>
            <person name="Soderlund C."/>
            <person name="Wing R.A."/>
            <person name="Palmer L.E."/>
            <person name="de la Bastide M."/>
            <person name="Spiegel L."/>
            <person name="Nascimento L."/>
            <person name="Zutavern T."/>
            <person name="O'Shaughnessy A."/>
            <person name="Dike S."/>
            <person name="Dedhia N."/>
            <person name="Preston R."/>
            <person name="Balija V."/>
            <person name="McCombie W.R."/>
            <person name="Chow T."/>
            <person name="Chen H."/>
            <person name="Chung M."/>
            <person name="Chen C."/>
            <person name="Shaw J."/>
            <person name="Wu H."/>
            <person name="Hsiao K."/>
            <person name="Chao Y."/>
            <person name="Chu M."/>
            <person name="Cheng C."/>
            <person name="Hour A."/>
            <person name="Lee P."/>
            <person name="Lin S."/>
            <person name="Lin Y."/>
            <person name="Liou J."/>
            <person name="Liu S."/>
            <person name="Hsing Y."/>
            <person name="Raghuvanshi S."/>
            <person name="Mohanty A."/>
            <person name="Bharti A.K."/>
            <person name="Gaur A."/>
            <person name="Gupta V."/>
            <person name="Kumar D."/>
            <person name="Ravi V."/>
            <person name="Vij S."/>
            <person name="Kapur A."/>
            <person name="Khurana P."/>
            <person name="Khurana P."/>
            <person name="Khurana J.P."/>
            <person name="Tyagi A.K."/>
            <person name="Gaikwad K."/>
            <person name="Singh A."/>
            <person name="Dalal V."/>
            <person name="Srivastava S."/>
            <person name="Dixit A."/>
            <person name="Pal A.K."/>
            <person name="Ghazi I.A."/>
            <person name="Yadav M."/>
            <person name="Pandit A."/>
            <person name="Bhargava A."/>
            <person name="Sureshbabu K."/>
            <person name="Batra K."/>
            <person name="Sharma T.R."/>
            <person name="Mohapatra T."/>
            <person name="Singh N.K."/>
            <person name="Messing J."/>
            <person name="Nelson A.B."/>
            <person name="Fuks G."/>
            <person name="Kavchok S."/>
            <person name="Keizer G."/>
            <person name="Linton E."/>
            <person name="Llaca V."/>
            <person name="Song R."/>
            <person name="Tanyolac B."/>
            <person name="Young S."/>
            <person name="Ho-Il K."/>
            <person name="Hahn J.H."/>
            <person name="Sangsakoo G."/>
            <person name="Vanavichit A."/>
            <person name="de Mattos Luiz.A.T."/>
            <person name="Zimmer P.D."/>
            <person name="Malone G."/>
            <person name="Dellagostin O."/>
            <person name="de Oliveira A.C."/>
            <person name="Bevan M."/>
            <person name="Bancroft I."/>
            <person name="Minx P."/>
            <person name="Cordum H."/>
            <person name="Wilson R."/>
            <person name="Cheng Z."/>
            <person name="Jin W."/>
            <person name="Jiang J."/>
            <person name="Leong S.A."/>
            <person name="Iwama H."/>
            <person name="Gojobori T."/>
            <person name="Itoh T."/>
            <person name="Niimura Y."/>
            <person name="Fujii Y."/>
            <person name="Habara T."/>
            <person name="Sakai H."/>
            <person name="Sato Y."/>
            <person name="Wilson G."/>
            <person name="Kumar K."/>
            <person name="McCouch S."/>
            <person name="Juretic N."/>
            <person name="Hoen D."/>
            <person name="Wright S."/>
            <person name="Bruskiewich R."/>
            <person name="Bureau T."/>
            <person name="Miyao A."/>
            <person name="Hirochika H."/>
            <person name="Nishikawa T."/>
            <person name="Kadowaki K."/>
            <person name="Sugiura M."/>
            <person name="Burr B."/>
            <person name="Sasaki T."/>
        </authorList>
    </citation>
    <scope>NUCLEOTIDE SEQUENCE [LARGE SCALE GENOMIC DNA]</scope>
    <source>
        <strain evidence="3">cv. Nipponbare</strain>
    </source>
</reference>
<keyword evidence="1" id="KW-0812">Transmembrane</keyword>
<protein>
    <submittedName>
        <fullName evidence="2">Os04g0173300 protein</fullName>
    </submittedName>
</protein>
<gene>
    <name evidence="2" type="ordered locus">Os04g0173300</name>
    <name evidence="2" type="ORF">OSNPB_040173300</name>
</gene>
<name>A0A0P0W6X0_ORYSJ</name>
<reference evidence="2 3" key="3">
    <citation type="journal article" date="2013" name="Rice">
        <title>Improvement of the Oryza sativa Nipponbare reference genome using next generation sequence and optical map data.</title>
        <authorList>
            <person name="Kawahara Y."/>
            <person name="de la Bastide M."/>
            <person name="Hamilton J.P."/>
            <person name="Kanamori H."/>
            <person name="McCombie W.R."/>
            <person name="Ouyang S."/>
            <person name="Schwartz D.C."/>
            <person name="Tanaka T."/>
            <person name="Wu J."/>
            <person name="Zhou S."/>
            <person name="Childs K.L."/>
            <person name="Davidson R.M."/>
            <person name="Lin H."/>
            <person name="Quesada-Ocampo L."/>
            <person name="Vaillancourt B."/>
            <person name="Sakai H."/>
            <person name="Lee S.S."/>
            <person name="Kim J."/>
            <person name="Numa H."/>
            <person name="Itoh T."/>
            <person name="Buell C.R."/>
            <person name="Matsumoto T."/>
        </authorList>
    </citation>
    <scope>NUCLEOTIDE SEQUENCE [LARGE SCALE GENOMIC DNA]</scope>
    <source>
        <strain evidence="3">cv. Nipponbare</strain>
    </source>
</reference>
<keyword evidence="3" id="KW-1185">Reference proteome</keyword>
<reference evidence="2 3" key="2">
    <citation type="journal article" date="2013" name="Plant Cell Physiol.">
        <title>Rice Annotation Project Database (RAP-DB): an integrative and interactive database for rice genomics.</title>
        <authorList>
            <person name="Sakai H."/>
            <person name="Lee S.S."/>
            <person name="Tanaka T."/>
            <person name="Numa H."/>
            <person name="Kim J."/>
            <person name="Kawahara Y."/>
            <person name="Wakimoto H."/>
            <person name="Yang C.C."/>
            <person name="Iwamoto M."/>
            <person name="Abe T."/>
            <person name="Yamada Y."/>
            <person name="Muto A."/>
            <person name="Inokuchi H."/>
            <person name="Ikemura T."/>
            <person name="Matsumoto T."/>
            <person name="Sasaki T."/>
            <person name="Itoh T."/>
        </authorList>
    </citation>
    <scope>NUCLEOTIDE SEQUENCE [LARGE SCALE GENOMIC DNA]</scope>
    <source>
        <strain evidence="3">cv. Nipponbare</strain>
    </source>
</reference>
<feature type="non-terminal residue" evidence="2">
    <location>
        <position position="1"/>
    </location>
</feature>
<evidence type="ECO:0000256" key="1">
    <source>
        <dbReference type="SAM" id="Phobius"/>
    </source>
</evidence>
<accession>A0A0P0W6X0</accession>
<dbReference type="AlphaFoldDB" id="A0A0P0W6X0"/>
<proteinExistence type="predicted"/>
<keyword evidence="1" id="KW-1133">Transmembrane helix</keyword>
<organism evidence="2 3">
    <name type="scientific">Oryza sativa subsp. japonica</name>
    <name type="common">Rice</name>
    <dbReference type="NCBI Taxonomy" id="39947"/>
    <lineage>
        <taxon>Eukaryota</taxon>
        <taxon>Viridiplantae</taxon>
        <taxon>Streptophyta</taxon>
        <taxon>Embryophyta</taxon>
        <taxon>Tracheophyta</taxon>
        <taxon>Spermatophyta</taxon>
        <taxon>Magnoliopsida</taxon>
        <taxon>Liliopsida</taxon>
        <taxon>Poales</taxon>
        <taxon>Poaceae</taxon>
        <taxon>BOP clade</taxon>
        <taxon>Oryzoideae</taxon>
        <taxon>Oryzeae</taxon>
        <taxon>Oryzinae</taxon>
        <taxon>Oryza</taxon>
        <taxon>Oryza sativa</taxon>
    </lineage>
</organism>
<keyword evidence="1" id="KW-0472">Membrane</keyword>
<evidence type="ECO:0000313" key="3">
    <source>
        <dbReference type="Proteomes" id="UP000059680"/>
    </source>
</evidence>
<dbReference type="Proteomes" id="UP000059680">
    <property type="component" value="Chromosome 4"/>
</dbReference>
<evidence type="ECO:0000313" key="2">
    <source>
        <dbReference type="EMBL" id="BAS87920.1"/>
    </source>
</evidence>
<feature type="transmembrane region" description="Helical" evidence="1">
    <location>
        <begin position="6"/>
        <end position="25"/>
    </location>
</feature>
<sequence>LLNFLFTQLIPSVVAFISVSISLFMKDSLPYIPIILFGNYIS</sequence>